<dbReference type="AlphaFoldDB" id="A0A5B0P1G6"/>
<dbReference type="Proteomes" id="UP000324748">
    <property type="component" value="Unassembled WGS sequence"/>
</dbReference>
<name>A0A5B0P1G6_PUCGR</name>
<proteinExistence type="predicted"/>
<dbReference type="EMBL" id="VSWC01000079">
    <property type="protein sequence ID" value="KAA1094240.1"/>
    <property type="molecule type" value="Genomic_DNA"/>
</dbReference>
<gene>
    <name evidence="1" type="ORF">PGT21_014550</name>
</gene>
<evidence type="ECO:0000313" key="1">
    <source>
        <dbReference type="EMBL" id="KAA1094240.1"/>
    </source>
</evidence>
<sequence>MNELNNGQWDVKSFYKHYYERLSKLIEDHIEFQERLEFKLNQSSKFFHENKISKDIDTWRSRSENLLERMEKFMTTLEAKFD</sequence>
<evidence type="ECO:0000313" key="2">
    <source>
        <dbReference type="Proteomes" id="UP000324748"/>
    </source>
</evidence>
<reference evidence="1 2" key="1">
    <citation type="submission" date="2019-05" db="EMBL/GenBank/DDBJ databases">
        <title>Emergence of the Ug99 lineage of the wheat stem rust pathogen through somatic hybridization.</title>
        <authorList>
            <person name="Li F."/>
            <person name="Upadhyaya N.M."/>
            <person name="Sperschneider J."/>
            <person name="Matny O."/>
            <person name="Nguyen-Phuc H."/>
            <person name="Mago R."/>
            <person name="Raley C."/>
            <person name="Miller M.E."/>
            <person name="Silverstein K.A.T."/>
            <person name="Henningsen E."/>
            <person name="Hirsch C.D."/>
            <person name="Visser B."/>
            <person name="Pretorius Z.A."/>
            <person name="Steffenson B.J."/>
            <person name="Schwessinger B."/>
            <person name="Dodds P.N."/>
            <person name="Figueroa M."/>
        </authorList>
    </citation>
    <scope>NUCLEOTIDE SEQUENCE [LARGE SCALE GENOMIC DNA]</scope>
    <source>
        <strain evidence="1">21-0</strain>
    </source>
</reference>
<keyword evidence="2" id="KW-1185">Reference proteome</keyword>
<accession>A0A5B0P1G6</accession>
<protein>
    <submittedName>
        <fullName evidence="1">Uncharacterized protein</fullName>
    </submittedName>
</protein>
<organism evidence="1 2">
    <name type="scientific">Puccinia graminis f. sp. tritici</name>
    <dbReference type="NCBI Taxonomy" id="56615"/>
    <lineage>
        <taxon>Eukaryota</taxon>
        <taxon>Fungi</taxon>
        <taxon>Dikarya</taxon>
        <taxon>Basidiomycota</taxon>
        <taxon>Pucciniomycotina</taxon>
        <taxon>Pucciniomycetes</taxon>
        <taxon>Pucciniales</taxon>
        <taxon>Pucciniaceae</taxon>
        <taxon>Puccinia</taxon>
    </lineage>
</organism>
<comment type="caution">
    <text evidence="1">The sequence shown here is derived from an EMBL/GenBank/DDBJ whole genome shotgun (WGS) entry which is preliminary data.</text>
</comment>